<accession>A0A846XHY4</accession>
<dbReference type="InterPro" id="IPR020846">
    <property type="entry name" value="MFS_dom"/>
</dbReference>
<proteinExistence type="inferred from homology"/>
<dbReference type="InterPro" id="IPR051084">
    <property type="entry name" value="H+-coupled_symporters"/>
</dbReference>
<evidence type="ECO:0000256" key="3">
    <source>
        <dbReference type="ARBA" id="ARBA00022448"/>
    </source>
</evidence>
<evidence type="ECO:0000256" key="4">
    <source>
        <dbReference type="ARBA" id="ARBA00022475"/>
    </source>
</evidence>
<evidence type="ECO:0000313" key="14">
    <source>
        <dbReference type="Proteomes" id="UP000565715"/>
    </source>
</evidence>
<organism evidence="13 14">
    <name type="scientific">Nocardia speluncae</name>
    <dbReference type="NCBI Taxonomy" id="419477"/>
    <lineage>
        <taxon>Bacteria</taxon>
        <taxon>Bacillati</taxon>
        <taxon>Actinomycetota</taxon>
        <taxon>Actinomycetes</taxon>
        <taxon>Mycobacteriales</taxon>
        <taxon>Nocardiaceae</taxon>
        <taxon>Nocardia</taxon>
    </lineage>
</organism>
<comment type="caution">
    <text evidence="13">The sequence shown here is derived from an EMBL/GenBank/DDBJ whole genome shotgun (WGS) entry which is preliminary data.</text>
</comment>
<dbReference type="EMBL" id="JAAXOO010000005">
    <property type="protein sequence ID" value="NKY35602.1"/>
    <property type="molecule type" value="Genomic_DNA"/>
</dbReference>
<feature type="transmembrane region" description="Helical" evidence="11">
    <location>
        <begin position="351"/>
        <end position="375"/>
    </location>
</feature>
<keyword evidence="14" id="KW-1185">Reference proteome</keyword>
<comment type="subcellular location">
    <subcellularLocation>
        <location evidence="1">Cell membrane</location>
        <topology evidence="1">Multi-pass membrane protein</topology>
    </subcellularLocation>
</comment>
<name>A0A846XHY4_9NOCA</name>
<dbReference type="InterPro" id="IPR011701">
    <property type="entry name" value="MFS"/>
</dbReference>
<sequence length="413" mass="43897">MVAAGFIGSLLEYFDFGAYGYLAVIIAGHFFVSEDPTSALLATLLTFAAAFLLRPIGGVIFGHFGDKYGRKKVLAFTIFLMAIASGMIGVLPTYAAIGVGATALLVLARCAQGLAASGEVSGAAAFVAEFSPDNRRGFMCSTVQTGALGGALMASLFITFLNTVLGEQAMQDWGWRIPFLAAIPLGLFGLWIRSQLQETPRFVAPEEETVANPMKELFRSHRHALAICLGLSILLFSAYYVAYVYVPLHLQTVVGMSSTTTFWFNSITLAVATVCMPFFGMLSDRIGRKPVFLGATVAALVLPIPAFVLFEQGGVITLVSMVVLGLIDSALMGVAFSAFTEMFPTRVRYSGIALGFNLGAALAGGFSPLICTWLVQQTDNSLTPAYFLMATALITLAAAVPMRETVGSTLKDA</sequence>
<dbReference type="SUPFAM" id="SSF103473">
    <property type="entry name" value="MFS general substrate transporter"/>
    <property type="match status" value="1"/>
</dbReference>
<evidence type="ECO:0000313" key="13">
    <source>
        <dbReference type="EMBL" id="NKY35602.1"/>
    </source>
</evidence>
<evidence type="ECO:0000256" key="9">
    <source>
        <dbReference type="ARBA" id="ARBA00037295"/>
    </source>
</evidence>
<feature type="transmembrane region" description="Helical" evidence="11">
    <location>
        <begin position="173"/>
        <end position="192"/>
    </location>
</feature>
<keyword evidence="4" id="KW-1003">Cell membrane</keyword>
<feature type="transmembrane region" description="Helical" evidence="11">
    <location>
        <begin position="224"/>
        <end position="242"/>
    </location>
</feature>
<feature type="transmembrane region" description="Helical" evidence="11">
    <location>
        <begin position="291"/>
        <end position="310"/>
    </location>
</feature>
<evidence type="ECO:0000256" key="1">
    <source>
        <dbReference type="ARBA" id="ARBA00004651"/>
    </source>
</evidence>
<dbReference type="PANTHER" id="PTHR43528">
    <property type="entry name" value="ALPHA-KETOGLUTARATE PERMEASE"/>
    <property type="match status" value="1"/>
</dbReference>
<feature type="transmembrane region" description="Helical" evidence="11">
    <location>
        <begin position="38"/>
        <end position="61"/>
    </location>
</feature>
<dbReference type="Gene3D" id="1.20.1250.20">
    <property type="entry name" value="MFS general substrate transporter like domains"/>
    <property type="match status" value="2"/>
</dbReference>
<feature type="transmembrane region" description="Helical" evidence="11">
    <location>
        <begin position="262"/>
        <end position="279"/>
    </location>
</feature>
<feature type="domain" description="Major facilitator superfamily (MFS) profile" evidence="12">
    <location>
        <begin position="1"/>
        <end position="407"/>
    </location>
</feature>
<evidence type="ECO:0000256" key="10">
    <source>
        <dbReference type="ARBA" id="ARBA00039918"/>
    </source>
</evidence>
<evidence type="ECO:0000256" key="5">
    <source>
        <dbReference type="ARBA" id="ARBA00022692"/>
    </source>
</evidence>
<comment type="similarity">
    <text evidence="2">Belongs to the major facilitator superfamily. Metabolite:H+ Symporter (MHS) family (TC 2.A.1.6) family.</text>
</comment>
<dbReference type="InterPro" id="IPR036259">
    <property type="entry name" value="MFS_trans_sf"/>
</dbReference>
<feature type="transmembrane region" description="Helical" evidence="11">
    <location>
        <begin position="12"/>
        <end position="32"/>
    </location>
</feature>
<evidence type="ECO:0000259" key="12">
    <source>
        <dbReference type="PROSITE" id="PS50850"/>
    </source>
</evidence>
<dbReference type="Proteomes" id="UP000565715">
    <property type="component" value="Unassembled WGS sequence"/>
</dbReference>
<dbReference type="PANTHER" id="PTHR43528:SF1">
    <property type="entry name" value="ALPHA-KETOGLUTARATE PERMEASE"/>
    <property type="match status" value="1"/>
</dbReference>
<dbReference type="AlphaFoldDB" id="A0A846XHY4"/>
<dbReference type="GO" id="GO:0015293">
    <property type="term" value="F:symporter activity"/>
    <property type="evidence" value="ECO:0007669"/>
    <property type="project" value="UniProtKB-KW"/>
</dbReference>
<feature type="transmembrane region" description="Helical" evidence="11">
    <location>
        <begin position="381"/>
        <end position="401"/>
    </location>
</feature>
<keyword evidence="6" id="KW-0769">Symport</keyword>
<comment type="function">
    <text evidence="9">May be a proton symporter involved in the uptake of osmolytes such as proline and glycine betaine.</text>
</comment>
<feature type="transmembrane region" description="Helical" evidence="11">
    <location>
        <begin position="316"/>
        <end position="339"/>
    </location>
</feature>
<evidence type="ECO:0000256" key="7">
    <source>
        <dbReference type="ARBA" id="ARBA00022989"/>
    </source>
</evidence>
<keyword evidence="7 11" id="KW-1133">Transmembrane helix</keyword>
<evidence type="ECO:0000256" key="2">
    <source>
        <dbReference type="ARBA" id="ARBA00008240"/>
    </source>
</evidence>
<feature type="transmembrane region" description="Helical" evidence="11">
    <location>
        <begin position="73"/>
        <end position="97"/>
    </location>
</feature>
<dbReference type="PROSITE" id="PS50850">
    <property type="entry name" value="MFS"/>
    <property type="match status" value="1"/>
</dbReference>
<evidence type="ECO:0000256" key="8">
    <source>
        <dbReference type="ARBA" id="ARBA00023136"/>
    </source>
</evidence>
<evidence type="ECO:0000256" key="11">
    <source>
        <dbReference type="SAM" id="Phobius"/>
    </source>
</evidence>
<feature type="transmembrane region" description="Helical" evidence="11">
    <location>
        <begin position="138"/>
        <end position="161"/>
    </location>
</feature>
<protein>
    <recommendedName>
        <fullName evidence="10">Putative proline/betaine transporter</fullName>
    </recommendedName>
</protein>
<dbReference type="GO" id="GO:0005886">
    <property type="term" value="C:plasma membrane"/>
    <property type="evidence" value="ECO:0007669"/>
    <property type="project" value="UniProtKB-SubCell"/>
</dbReference>
<keyword evidence="3" id="KW-0813">Transport</keyword>
<keyword evidence="8 11" id="KW-0472">Membrane</keyword>
<dbReference type="Pfam" id="PF07690">
    <property type="entry name" value="MFS_1"/>
    <property type="match status" value="1"/>
</dbReference>
<keyword evidence="5 11" id="KW-0812">Transmembrane</keyword>
<dbReference type="FunFam" id="1.20.1250.20:FF:000001">
    <property type="entry name" value="Dicarboxylate MFS transporter"/>
    <property type="match status" value="1"/>
</dbReference>
<evidence type="ECO:0000256" key="6">
    <source>
        <dbReference type="ARBA" id="ARBA00022847"/>
    </source>
</evidence>
<reference evidence="13 14" key="1">
    <citation type="submission" date="2020-04" db="EMBL/GenBank/DDBJ databases">
        <title>MicrobeNet Type strains.</title>
        <authorList>
            <person name="Nicholson A.C."/>
        </authorList>
    </citation>
    <scope>NUCLEOTIDE SEQUENCE [LARGE SCALE GENOMIC DNA]</scope>
    <source>
        <strain evidence="13 14">DSM 45078</strain>
    </source>
</reference>
<gene>
    <name evidence="13" type="ORF">HGA13_21370</name>
</gene>